<proteinExistence type="inferred from homology"/>
<dbReference type="GO" id="GO:0140359">
    <property type="term" value="F:ABC-type transporter activity"/>
    <property type="evidence" value="ECO:0007669"/>
    <property type="project" value="InterPro"/>
</dbReference>
<evidence type="ECO:0000256" key="3">
    <source>
        <dbReference type="ARBA" id="ARBA00022989"/>
    </source>
</evidence>
<keyword evidence="8" id="KW-1185">Reference proteome</keyword>
<dbReference type="InterPro" id="IPR047817">
    <property type="entry name" value="ABC2_TM_bact-type"/>
</dbReference>
<keyword evidence="3 5" id="KW-1133">Transmembrane helix</keyword>
<evidence type="ECO:0000256" key="2">
    <source>
        <dbReference type="ARBA" id="ARBA00022692"/>
    </source>
</evidence>
<comment type="similarity">
    <text evidence="5">Belongs to the ABC-2 integral membrane protein family.</text>
</comment>
<reference evidence="8" key="1">
    <citation type="submission" date="2016-11" db="EMBL/GenBank/DDBJ databases">
        <authorList>
            <person name="Varghese N."/>
            <person name="Submissions S."/>
        </authorList>
    </citation>
    <scope>NUCLEOTIDE SEQUENCE [LARGE SCALE GENOMIC DNA]</scope>
    <source>
        <strain evidence="8">DSM 22212</strain>
    </source>
</reference>
<evidence type="ECO:0000313" key="7">
    <source>
        <dbReference type="EMBL" id="SHK15014.1"/>
    </source>
</evidence>
<evidence type="ECO:0000256" key="1">
    <source>
        <dbReference type="ARBA" id="ARBA00004141"/>
    </source>
</evidence>
<dbReference type="InterPro" id="IPR013525">
    <property type="entry name" value="ABC2_TM"/>
</dbReference>
<dbReference type="STRING" id="633813.SAMN04488087_0455"/>
<keyword evidence="5" id="KW-1003">Cell membrane</keyword>
<evidence type="ECO:0000313" key="8">
    <source>
        <dbReference type="Proteomes" id="UP000185812"/>
    </source>
</evidence>
<keyword evidence="4 5" id="KW-0472">Membrane</keyword>
<accession>A0A1M6Q432</accession>
<protein>
    <recommendedName>
        <fullName evidence="5">Transport permease protein</fullName>
    </recommendedName>
</protein>
<organism evidence="7 8">
    <name type="scientific">Rhodothermus profundi</name>
    <dbReference type="NCBI Taxonomy" id="633813"/>
    <lineage>
        <taxon>Bacteria</taxon>
        <taxon>Pseudomonadati</taxon>
        <taxon>Rhodothermota</taxon>
        <taxon>Rhodothermia</taxon>
        <taxon>Rhodothermales</taxon>
        <taxon>Rhodothermaceae</taxon>
        <taxon>Rhodothermus</taxon>
    </lineage>
</organism>
<evidence type="ECO:0000256" key="5">
    <source>
        <dbReference type="RuleBase" id="RU361157"/>
    </source>
</evidence>
<dbReference type="AlphaFoldDB" id="A0A1M6Q432"/>
<evidence type="ECO:0000259" key="6">
    <source>
        <dbReference type="PROSITE" id="PS51012"/>
    </source>
</evidence>
<feature type="transmembrane region" description="Helical" evidence="5">
    <location>
        <begin position="174"/>
        <end position="193"/>
    </location>
</feature>
<dbReference type="InterPro" id="IPR000412">
    <property type="entry name" value="ABC_2_transport"/>
</dbReference>
<dbReference type="Pfam" id="PF01061">
    <property type="entry name" value="ABC2_membrane"/>
    <property type="match status" value="1"/>
</dbReference>
<evidence type="ECO:0000256" key="4">
    <source>
        <dbReference type="ARBA" id="ARBA00023136"/>
    </source>
</evidence>
<dbReference type="OrthoDB" id="9788252at2"/>
<dbReference type="Proteomes" id="UP000185812">
    <property type="component" value="Unassembled WGS sequence"/>
</dbReference>
<dbReference type="PIRSF" id="PIRSF006648">
    <property type="entry name" value="DrrB"/>
    <property type="match status" value="1"/>
</dbReference>
<feature type="domain" description="ABC transmembrane type-2" evidence="6">
    <location>
        <begin position="24"/>
        <end position="257"/>
    </location>
</feature>
<dbReference type="PANTHER" id="PTHR43229:SF2">
    <property type="entry name" value="NODULATION PROTEIN J"/>
    <property type="match status" value="1"/>
</dbReference>
<gene>
    <name evidence="7" type="ORF">SAMN04488087_0455</name>
</gene>
<feature type="transmembrane region" description="Helical" evidence="5">
    <location>
        <begin position="60"/>
        <end position="84"/>
    </location>
</feature>
<feature type="transmembrane region" description="Helical" evidence="5">
    <location>
        <begin position="105"/>
        <end position="128"/>
    </location>
</feature>
<feature type="transmembrane region" description="Helical" evidence="5">
    <location>
        <begin position="26"/>
        <end position="48"/>
    </location>
</feature>
<dbReference type="PROSITE" id="PS51012">
    <property type="entry name" value="ABC_TM2"/>
    <property type="match status" value="1"/>
</dbReference>
<feature type="transmembrane region" description="Helical" evidence="5">
    <location>
        <begin position="236"/>
        <end position="254"/>
    </location>
</feature>
<dbReference type="RefSeq" id="WP_072714322.1">
    <property type="nucleotide sequence ID" value="NZ_FRAU01000001.1"/>
</dbReference>
<dbReference type="PANTHER" id="PTHR43229">
    <property type="entry name" value="NODULATION PROTEIN J"/>
    <property type="match status" value="1"/>
</dbReference>
<dbReference type="GO" id="GO:0043190">
    <property type="term" value="C:ATP-binding cassette (ABC) transporter complex"/>
    <property type="evidence" value="ECO:0007669"/>
    <property type="project" value="InterPro"/>
</dbReference>
<name>A0A1M6Q432_9BACT</name>
<comment type="subcellular location">
    <subcellularLocation>
        <location evidence="5">Cell membrane</location>
        <topology evidence="5">Multi-pass membrane protein</topology>
    </subcellularLocation>
    <subcellularLocation>
        <location evidence="1">Membrane</location>
        <topology evidence="1">Multi-pass membrane protein</topology>
    </subcellularLocation>
</comment>
<dbReference type="EMBL" id="FRAU01000001">
    <property type="protein sequence ID" value="SHK15014.1"/>
    <property type="molecule type" value="Genomic_DNA"/>
</dbReference>
<keyword evidence="5" id="KW-0813">Transport</keyword>
<feature type="transmembrane region" description="Helical" evidence="5">
    <location>
        <begin position="140"/>
        <end position="162"/>
    </location>
</feature>
<keyword evidence="2 5" id="KW-0812">Transmembrane</keyword>
<dbReference type="InterPro" id="IPR051784">
    <property type="entry name" value="Nod_factor_ABC_transporter"/>
</dbReference>
<sequence length="262" mass="27916">MNATLQTIRMLWWRELVKFVRDRARLFGALAQPLGFWLLLGLGFHGSIRLAGSASPASYLAYLLPGIVVLTILFTAIFSTMAIVEERRSGLLQAALVAPVPRTALVLGYGLGGTTLALLEAVLLLGLLPFVNGVHLTLSGLALTLGVSLLAGLAFAVLGFVVAWHATSTRGYHAVMNVVLLPLWALSGAVFPIEGAAPVLQVMMRLNPVTYMVSAFRQGLFGPDAAGAVSTPEACLFITTLFTLALLLLAIRTVRRSSDQGY</sequence>
<dbReference type="PRINTS" id="PR00164">
    <property type="entry name" value="ABC2TRNSPORT"/>
</dbReference>